<organism evidence="1 2">
    <name type="scientific">Aspergillus versicolor CBS 583.65</name>
    <dbReference type="NCBI Taxonomy" id="1036611"/>
    <lineage>
        <taxon>Eukaryota</taxon>
        <taxon>Fungi</taxon>
        <taxon>Dikarya</taxon>
        <taxon>Ascomycota</taxon>
        <taxon>Pezizomycotina</taxon>
        <taxon>Eurotiomycetes</taxon>
        <taxon>Eurotiomycetidae</taxon>
        <taxon>Eurotiales</taxon>
        <taxon>Aspergillaceae</taxon>
        <taxon>Aspergillus</taxon>
        <taxon>Aspergillus subgen. Nidulantes</taxon>
    </lineage>
</organism>
<accession>A0A1L9Q1W1</accession>
<evidence type="ECO:0000313" key="2">
    <source>
        <dbReference type="Proteomes" id="UP000184073"/>
    </source>
</evidence>
<sequence>ITLYTIYMPILRIQIISFIQTWNNHKIQKQPNRPYLVPGKPFMNYNFPPTGVL</sequence>
<dbReference type="OrthoDB" id="5392716at2759"/>
<dbReference type="Proteomes" id="UP000184073">
    <property type="component" value="Unassembled WGS sequence"/>
</dbReference>
<dbReference type="AlphaFoldDB" id="A0A1L9Q1W1"/>
<feature type="non-terminal residue" evidence="1">
    <location>
        <position position="1"/>
    </location>
</feature>
<evidence type="ECO:0000313" key="1">
    <source>
        <dbReference type="EMBL" id="OJJ07711.1"/>
    </source>
</evidence>
<dbReference type="STRING" id="1036611.A0A1L9Q1W1"/>
<proteinExistence type="predicted"/>
<dbReference type="VEuPathDB" id="FungiDB:ASPVEDRAFT_142050"/>
<protein>
    <submittedName>
        <fullName evidence="1">Uncharacterized protein</fullName>
    </submittedName>
</protein>
<keyword evidence="2" id="KW-1185">Reference proteome</keyword>
<dbReference type="EMBL" id="KV878137">
    <property type="protein sequence ID" value="OJJ07711.1"/>
    <property type="molecule type" value="Genomic_DNA"/>
</dbReference>
<dbReference type="GeneID" id="63723306"/>
<dbReference type="RefSeq" id="XP_040673473.1">
    <property type="nucleotide sequence ID" value="XM_040807795.1"/>
</dbReference>
<name>A0A1L9Q1W1_ASPVE</name>
<gene>
    <name evidence="1" type="ORF">ASPVEDRAFT_142050</name>
</gene>
<reference evidence="2" key="1">
    <citation type="journal article" date="2017" name="Genome Biol.">
        <title>Comparative genomics reveals high biological diversity and specific adaptations in the industrially and medically important fungal genus Aspergillus.</title>
        <authorList>
            <person name="de Vries R.P."/>
            <person name="Riley R."/>
            <person name="Wiebenga A."/>
            <person name="Aguilar-Osorio G."/>
            <person name="Amillis S."/>
            <person name="Uchima C.A."/>
            <person name="Anderluh G."/>
            <person name="Asadollahi M."/>
            <person name="Askin M."/>
            <person name="Barry K."/>
            <person name="Battaglia E."/>
            <person name="Bayram O."/>
            <person name="Benocci T."/>
            <person name="Braus-Stromeyer S.A."/>
            <person name="Caldana C."/>
            <person name="Canovas D."/>
            <person name="Cerqueira G.C."/>
            <person name="Chen F."/>
            <person name="Chen W."/>
            <person name="Choi C."/>
            <person name="Clum A."/>
            <person name="Dos Santos R.A."/>
            <person name="Damasio A.R."/>
            <person name="Diallinas G."/>
            <person name="Emri T."/>
            <person name="Fekete E."/>
            <person name="Flipphi M."/>
            <person name="Freyberg S."/>
            <person name="Gallo A."/>
            <person name="Gournas C."/>
            <person name="Habgood R."/>
            <person name="Hainaut M."/>
            <person name="Harispe M.L."/>
            <person name="Henrissat B."/>
            <person name="Hilden K.S."/>
            <person name="Hope R."/>
            <person name="Hossain A."/>
            <person name="Karabika E."/>
            <person name="Karaffa L."/>
            <person name="Karanyi Z."/>
            <person name="Krasevec N."/>
            <person name="Kuo A."/>
            <person name="Kusch H."/>
            <person name="LaButti K."/>
            <person name="Lagendijk E.L."/>
            <person name="Lapidus A."/>
            <person name="Levasseur A."/>
            <person name="Lindquist E."/>
            <person name="Lipzen A."/>
            <person name="Logrieco A.F."/>
            <person name="MacCabe A."/>
            <person name="Maekelae M.R."/>
            <person name="Malavazi I."/>
            <person name="Melin P."/>
            <person name="Meyer V."/>
            <person name="Mielnichuk N."/>
            <person name="Miskei M."/>
            <person name="Molnar A.P."/>
            <person name="Mule G."/>
            <person name="Ngan C.Y."/>
            <person name="Orejas M."/>
            <person name="Orosz E."/>
            <person name="Ouedraogo J.P."/>
            <person name="Overkamp K.M."/>
            <person name="Park H.-S."/>
            <person name="Perrone G."/>
            <person name="Piumi F."/>
            <person name="Punt P.J."/>
            <person name="Ram A.F."/>
            <person name="Ramon A."/>
            <person name="Rauscher S."/>
            <person name="Record E."/>
            <person name="Riano-Pachon D.M."/>
            <person name="Robert V."/>
            <person name="Roehrig J."/>
            <person name="Ruller R."/>
            <person name="Salamov A."/>
            <person name="Salih N.S."/>
            <person name="Samson R.A."/>
            <person name="Sandor E."/>
            <person name="Sanguinetti M."/>
            <person name="Schuetze T."/>
            <person name="Sepcic K."/>
            <person name="Shelest E."/>
            <person name="Sherlock G."/>
            <person name="Sophianopoulou V."/>
            <person name="Squina F.M."/>
            <person name="Sun H."/>
            <person name="Susca A."/>
            <person name="Todd R.B."/>
            <person name="Tsang A."/>
            <person name="Unkles S.E."/>
            <person name="van de Wiele N."/>
            <person name="van Rossen-Uffink D."/>
            <person name="Oliveira J.V."/>
            <person name="Vesth T.C."/>
            <person name="Visser J."/>
            <person name="Yu J.-H."/>
            <person name="Zhou M."/>
            <person name="Andersen M.R."/>
            <person name="Archer D.B."/>
            <person name="Baker S.E."/>
            <person name="Benoit I."/>
            <person name="Brakhage A.A."/>
            <person name="Braus G.H."/>
            <person name="Fischer R."/>
            <person name="Frisvad J.C."/>
            <person name="Goldman G.H."/>
            <person name="Houbraken J."/>
            <person name="Oakley B."/>
            <person name="Pocsi I."/>
            <person name="Scazzocchio C."/>
            <person name="Seiboth B."/>
            <person name="vanKuyk P.A."/>
            <person name="Wortman J."/>
            <person name="Dyer P.S."/>
            <person name="Grigoriev I.V."/>
        </authorList>
    </citation>
    <scope>NUCLEOTIDE SEQUENCE [LARGE SCALE GENOMIC DNA]</scope>
    <source>
        <strain evidence="2">CBS 583.65</strain>
    </source>
</reference>